<dbReference type="EMBL" id="JEMT01001820">
    <property type="protein sequence ID" value="EXX79680.1"/>
    <property type="molecule type" value="Genomic_DNA"/>
</dbReference>
<dbReference type="GO" id="GO:0005524">
    <property type="term" value="F:ATP binding"/>
    <property type="evidence" value="ECO:0007669"/>
    <property type="project" value="UniProtKB-UniRule"/>
</dbReference>
<accession>A0A015KJ85</accession>
<evidence type="ECO:0000313" key="3">
    <source>
        <dbReference type="EMBL" id="EXX79680.1"/>
    </source>
</evidence>
<dbReference type="InterPro" id="IPR000719">
    <property type="entry name" value="Prot_kinase_dom"/>
</dbReference>
<dbReference type="OrthoDB" id="2427446at2759"/>
<sequence length="78" mass="9112">MNNKNDDRDTSSKWTQWINDGITNEYINYYDYNEFQNITCIGNGGFGDVYRANWENSNTVVALKSLKNDDDFMKKIAL</sequence>
<evidence type="ECO:0000259" key="2">
    <source>
        <dbReference type="PROSITE" id="PS50011"/>
    </source>
</evidence>
<dbReference type="GO" id="GO:0004672">
    <property type="term" value="F:protein kinase activity"/>
    <property type="evidence" value="ECO:0007669"/>
    <property type="project" value="InterPro"/>
</dbReference>
<gene>
    <name evidence="3" type="ORF">RirG_003250</name>
</gene>
<keyword evidence="1" id="KW-0547">Nucleotide-binding</keyword>
<evidence type="ECO:0000313" key="4">
    <source>
        <dbReference type="Proteomes" id="UP000022910"/>
    </source>
</evidence>
<keyword evidence="4" id="KW-1185">Reference proteome</keyword>
<dbReference type="HOGENOM" id="CLU_158811_1_0_1"/>
<keyword evidence="1" id="KW-0067">ATP-binding</keyword>
<reference evidence="3 4" key="1">
    <citation type="submission" date="2014-02" db="EMBL/GenBank/DDBJ databases">
        <title>Single nucleus genome sequencing reveals high similarity among nuclei of an endomycorrhizal fungus.</title>
        <authorList>
            <person name="Lin K."/>
            <person name="Geurts R."/>
            <person name="Zhang Z."/>
            <person name="Limpens E."/>
            <person name="Saunders D.G."/>
            <person name="Mu D."/>
            <person name="Pang E."/>
            <person name="Cao H."/>
            <person name="Cha H."/>
            <person name="Lin T."/>
            <person name="Zhou Q."/>
            <person name="Shang Y."/>
            <person name="Li Y."/>
            <person name="Ivanov S."/>
            <person name="Sharma T."/>
            <person name="Velzen R.V."/>
            <person name="Ruijter N.D."/>
            <person name="Aanen D.K."/>
            <person name="Win J."/>
            <person name="Kamoun S."/>
            <person name="Bisseling T."/>
            <person name="Huang S."/>
        </authorList>
    </citation>
    <scope>NUCLEOTIDE SEQUENCE [LARGE SCALE GENOMIC DNA]</scope>
    <source>
        <strain evidence="4">DAOM197198w</strain>
    </source>
</reference>
<dbReference type="PROSITE" id="PS00107">
    <property type="entry name" value="PROTEIN_KINASE_ATP"/>
    <property type="match status" value="1"/>
</dbReference>
<dbReference type="InterPro" id="IPR011009">
    <property type="entry name" value="Kinase-like_dom_sf"/>
</dbReference>
<organism evidence="3 4">
    <name type="scientific">Rhizophagus irregularis (strain DAOM 197198w)</name>
    <name type="common">Glomus intraradices</name>
    <dbReference type="NCBI Taxonomy" id="1432141"/>
    <lineage>
        <taxon>Eukaryota</taxon>
        <taxon>Fungi</taxon>
        <taxon>Fungi incertae sedis</taxon>
        <taxon>Mucoromycota</taxon>
        <taxon>Glomeromycotina</taxon>
        <taxon>Glomeromycetes</taxon>
        <taxon>Glomerales</taxon>
        <taxon>Glomeraceae</taxon>
        <taxon>Rhizophagus</taxon>
    </lineage>
</organism>
<dbReference type="PROSITE" id="PS50011">
    <property type="entry name" value="PROTEIN_KINASE_DOM"/>
    <property type="match status" value="1"/>
</dbReference>
<dbReference type="Gene3D" id="3.30.200.20">
    <property type="entry name" value="Phosphorylase Kinase, domain 1"/>
    <property type="match status" value="1"/>
</dbReference>
<proteinExistence type="predicted"/>
<dbReference type="InterPro" id="IPR017441">
    <property type="entry name" value="Protein_kinase_ATP_BS"/>
</dbReference>
<name>A0A015KJ85_RHIIW</name>
<dbReference type="Proteomes" id="UP000022910">
    <property type="component" value="Unassembled WGS sequence"/>
</dbReference>
<comment type="caution">
    <text evidence="3">The sequence shown here is derived from an EMBL/GenBank/DDBJ whole genome shotgun (WGS) entry which is preliminary data.</text>
</comment>
<feature type="binding site" evidence="1">
    <location>
        <position position="64"/>
    </location>
    <ligand>
        <name>ATP</name>
        <dbReference type="ChEBI" id="CHEBI:30616"/>
    </ligand>
</feature>
<dbReference type="SUPFAM" id="SSF56112">
    <property type="entry name" value="Protein kinase-like (PK-like)"/>
    <property type="match status" value="1"/>
</dbReference>
<dbReference type="AlphaFoldDB" id="A0A015KJ85"/>
<protein>
    <recommendedName>
        <fullName evidence="2">Protein kinase domain-containing protein</fullName>
    </recommendedName>
</protein>
<evidence type="ECO:0000256" key="1">
    <source>
        <dbReference type="PROSITE-ProRule" id="PRU10141"/>
    </source>
</evidence>
<feature type="domain" description="Protein kinase" evidence="2">
    <location>
        <begin position="35"/>
        <end position="78"/>
    </location>
</feature>